<dbReference type="InterPro" id="IPR025877">
    <property type="entry name" value="MobA-like_NTP_Trfase"/>
</dbReference>
<protein>
    <submittedName>
        <fullName evidence="4">NTP transferase domain-containing protein</fullName>
    </submittedName>
</protein>
<accession>A0AAW5IJM6</accession>
<dbReference type="GO" id="GO:0016779">
    <property type="term" value="F:nucleotidyltransferase activity"/>
    <property type="evidence" value="ECO:0007669"/>
    <property type="project" value="UniProtKB-KW"/>
</dbReference>
<feature type="domain" description="MobA-like NTP transferase" evidence="3">
    <location>
        <begin position="5"/>
        <end position="134"/>
    </location>
</feature>
<dbReference type="PANTHER" id="PTHR43584:SF8">
    <property type="entry name" value="N-ACETYLMURAMATE ALPHA-1-PHOSPHATE URIDYLYLTRANSFERASE"/>
    <property type="match status" value="1"/>
</dbReference>
<evidence type="ECO:0000256" key="2">
    <source>
        <dbReference type="ARBA" id="ARBA00022695"/>
    </source>
</evidence>
<dbReference type="Gene3D" id="3.90.550.10">
    <property type="entry name" value="Spore Coat Polysaccharide Biosynthesis Protein SpsA, Chain A"/>
    <property type="match status" value="1"/>
</dbReference>
<evidence type="ECO:0000256" key="1">
    <source>
        <dbReference type="ARBA" id="ARBA00022679"/>
    </source>
</evidence>
<dbReference type="RefSeq" id="WP_254953181.1">
    <property type="nucleotide sequence ID" value="NZ_JANDWY010000023.1"/>
</dbReference>
<gene>
    <name evidence="4" type="ORF">NNC64_11555</name>
</gene>
<evidence type="ECO:0000259" key="3">
    <source>
        <dbReference type="Pfam" id="PF12804"/>
    </source>
</evidence>
<organism evidence="4 5">
    <name type="scientific">Segatella copri</name>
    <dbReference type="NCBI Taxonomy" id="165179"/>
    <lineage>
        <taxon>Bacteria</taxon>
        <taxon>Pseudomonadati</taxon>
        <taxon>Bacteroidota</taxon>
        <taxon>Bacteroidia</taxon>
        <taxon>Bacteroidales</taxon>
        <taxon>Prevotellaceae</taxon>
        <taxon>Segatella</taxon>
    </lineage>
</organism>
<sequence length="544" mass="60949">MRFAVIAAGEGSRLAQEGVEQPKPLVPVCGEPMIERLLRIFVDCGATEIVVIVNEWSTAVREHLEQMKLPVPLRLVVKTTPSSMHSLHALSPYLRGERFCLTTVDTIFREEEFKKYIRHFQEAKDIDGCMAVTPYVDDEKPLWVGVEKQEDAEGASLLDKQGSHKKPRITGFHDKQEGDDHLISGGIYCLGDKALDVLDHCMEQGMSRMRNFQRQLVVEGLKLEAYPINKILDVDHKEDIAKAEAFIHPLEGKTLVGVCRGNEFSPNCVDNDAAIMNAVEQQLEALGAQVMLMCEKEFCRKATVLERAYGWPRCRVTVGVDGFFSMARSKQALDILGRIEEEGVLVVNSSLGVNRCIRRIMTERFIAGGIATPESRIIGRNGEMVKDIHYPCWLKRGDGCAQQKEDTCYVQNEQEAEALLKEFWLRGITSVVVNEHLKGDLIKFYGVSGTDFFYWFYPSKCGHRSKFGLEVINGEAQGIAFDAEDLKAEADKAADMLNVPVYGGDCVVSEDGSIRIIDFNDWPSFAPCRDEAAFYIATKMVCTP</sequence>
<dbReference type="AlphaFoldDB" id="A0AAW5IJM6"/>
<dbReference type="SUPFAM" id="SSF53448">
    <property type="entry name" value="Nucleotide-diphospho-sugar transferases"/>
    <property type="match status" value="1"/>
</dbReference>
<dbReference type="Pfam" id="PF12804">
    <property type="entry name" value="NTP_transf_3"/>
    <property type="match status" value="1"/>
</dbReference>
<keyword evidence="2" id="KW-0548">Nucleotidyltransferase</keyword>
<proteinExistence type="predicted"/>
<dbReference type="Proteomes" id="UP001205531">
    <property type="component" value="Unassembled WGS sequence"/>
</dbReference>
<dbReference type="EMBL" id="JANDWZ010000027">
    <property type="protein sequence ID" value="MCP9565178.1"/>
    <property type="molecule type" value="Genomic_DNA"/>
</dbReference>
<evidence type="ECO:0000313" key="4">
    <source>
        <dbReference type="EMBL" id="MCP9565178.1"/>
    </source>
</evidence>
<dbReference type="SUPFAM" id="SSF56059">
    <property type="entry name" value="Glutathione synthetase ATP-binding domain-like"/>
    <property type="match status" value="1"/>
</dbReference>
<comment type="caution">
    <text evidence="4">The sequence shown here is derived from an EMBL/GenBank/DDBJ whole genome shotgun (WGS) entry which is preliminary data.</text>
</comment>
<evidence type="ECO:0000313" key="5">
    <source>
        <dbReference type="Proteomes" id="UP001205531"/>
    </source>
</evidence>
<dbReference type="PANTHER" id="PTHR43584">
    <property type="entry name" value="NUCLEOTIDYL TRANSFERASE"/>
    <property type="match status" value="1"/>
</dbReference>
<dbReference type="InterPro" id="IPR029044">
    <property type="entry name" value="Nucleotide-diphossugar_trans"/>
</dbReference>
<keyword evidence="1 4" id="KW-0808">Transferase</keyword>
<name>A0AAW5IJM6_9BACT</name>
<dbReference type="InterPro" id="IPR050065">
    <property type="entry name" value="GlmU-like"/>
</dbReference>
<reference evidence="4" key="1">
    <citation type="submission" date="2022-07" db="EMBL/GenBank/DDBJ databases">
        <title>Prevotella copri.</title>
        <authorList>
            <person name="Yang C."/>
        </authorList>
    </citation>
    <scope>NUCLEOTIDE SEQUENCE</scope>
    <source>
        <strain evidence="4">HF2107</strain>
    </source>
</reference>